<feature type="transmembrane region" description="Helical" evidence="4">
    <location>
        <begin position="101"/>
        <end position="123"/>
    </location>
</feature>
<evidence type="ECO:0000256" key="3">
    <source>
        <dbReference type="ARBA" id="ARBA00023002"/>
    </source>
</evidence>
<reference evidence="6 7" key="1">
    <citation type="submission" date="2018-10" db="EMBL/GenBank/DDBJ databases">
        <title>GWAS and RNA-Seq identify cryptic mechanisms of antimicrobial resistance in Acinetobacter baumannii.</title>
        <authorList>
            <person name="Sahl J.W."/>
        </authorList>
    </citation>
    <scope>NUCLEOTIDE SEQUENCE [LARGE SCALE GENOMIC DNA]</scope>
    <source>
        <strain evidence="6 7">TG28175</strain>
    </source>
</reference>
<dbReference type="PANTHER" id="PTHR46332">
    <property type="entry name" value="ASPARTATE BETA-HYDROXYLASE DOMAIN-CONTAINING PROTEIN 2"/>
    <property type="match status" value="1"/>
</dbReference>
<gene>
    <name evidence="6" type="ORF">EA686_19450</name>
</gene>
<feature type="domain" description="Aspartyl/asparaginy/proline hydroxylase" evidence="5">
    <location>
        <begin position="2"/>
        <end position="43"/>
    </location>
</feature>
<organism evidence="6 7">
    <name type="scientific">Acinetobacter baumannii</name>
    <dbReference type="NCBI Taxonomy" id="470"/>
    <lineage>
        <taxon>Bacteria</taxon>
        <taxon>Pseudomonadati</taxon>
        <taxon>Pseudomonadota</taxon>
        <taxon>Gammaproteobacteria</taxon>
        <taxon>Moraxellales</taxon>
        <taxon>Moraxellaceae</taxon>
        <taxon>Acinetobacter</taxon>
        <taxon>Acinetobacter calcoaceticus/baumannii complex</taxon>
    </lineage>
</organism>
<keyword evidence="3" id="KW-0560">Oxidoreductase</keyword>
<name>A0A3R9SEC0_ACIBA</name>
<sequence>DVDGERYSWRDGQSVVFDETYIHYAENKTDQNRIIFFADVERPMKVKWMERFNHWFGRNVMTAASSPNETGDQTGGLNKAFGYVYQIRIKAKALKAKNRKLYYFLKWFLMLGIFFLIFVRPYVF</sequence>
<accession>A0A3R9SEC0</accession>
<keyword evidence="2" id="KW-0223">Dioxygenase</keyword>
<comment type="caution">
    <text evidence="6">The sequence shown here is derived from an EMBL/GenBank/DDBJ whole genome shotgun (WGS) entry which is preliminary data.</text>
</comment>
<dbReference type="AlphaFoldDB" id="A0A3R9SEC0"/>
<feature type="non-terminal residue" evidence="6">
    <location>
        <position position="1"/>
    </location>
</feature>
<dbReference type="EMBL" id="RFDI01001256">
    <property type="protein sequence ID" value="RSR47118.1"/>
    <property type="molecule type" value="Genomic_DNA"/>
</dbReference>
<evidence type="ECO:0000313" key="6">
    <source>
        <dbReference type="EMBL" id="RSR47118.1"/>
    </source>
</evidence>
<dbReference type="Pfam" id="PF05118">
    <property type="entry name" value="Asp_Arg_Hydrox"/>
    <property type="match status" value="1"/>
</dbReference>
<dbReference type="InterPro" id="IPR051821">
    <property type="entry name" value="Asp/Asn_beta-hydroxylase"/>
</dbReference>
<evidence type="ECO:0000256" key="4">
    <source>
        <dbReference type="SAM" id="Phobius"/>
    </source>
</evidence>
<dbReference type="SUPFAM" id="SSF51197">
    <property type="entry name" value="Clavaminate synthase-like"/>
    <property type="match status" value="1"/>
</dbReference>
<dbReference type="Gene3D" id="2.60.120.330">
    <property type="entry name" value="B-lactam Antibiotic, Isopenicillin N Synthase, Chain"/>
    <property type="match status" value="1"/>
</dbReference>
<proteinExistence type="inferred from homology"/>
<protein>
    <submittedName>
        <fullName evidence="6">Aspartyl/asparaginyl beta-hydroxylase domain-containing protein</fullName>
    </submittedName>
</protein>
<dbReference type="GO" id="GO:0051213">
    <property type="term" value="F:dioxygenase activity"/>
    <property type="evidence" value="ECO:0007669"/>
    <property type="project" value="UniProtKB-KW"/>
</dbReference>
<evidence type="ECO:0000259" key="5">
    <source>
        <dbReference type="Pfam" id="PF05118"/>
    </source>
</evidence>
<comment type="similarity">
    <text evidence="1">Belongs to the aspartyl/asparaginyl beta-hydroxylase family.</text>
</comment>
<evidence type="ECO:0000256" key="1">
    <source>
        <dbReference type="ARBA" id="ARBA00007730"/>
    </source>
</evidence>
<evidence type="ECO:0000313" key="7">
    <source>
        <dbReference type="Proteomes" id="UP000280073"/>
    </source>
</evidence>
<dbReference type="InterPro" id="IPR007803">
    <property type="entry name" value="Asp/Arg/Pro-Hydrxlase"/>
</dbReference>
<dbReference type="InterPro" id="IPR027443">
    <property type="entry name" value="IPNS-like_sf"/>
</dbReference>
<dbReference type="Proteomes" id="UP000280073">
    <property type="component" value="Unassembled WGS sequence"/>
</dbReference>
<evidence type="ECO:0000256" key="2">
    <source>
        <dbReference type="ARBA" id="ARBA00022964"/>
    </source>
</evidence>
<dbReference type="PANTHER" id="PTHR46332:SF5">
    <property type="entry name" value="ASPARTATE BETA-HYDROXYLASE DOMAIN CONTAINING 2"/>
    <property type="match status" value="1"/>
</dbReference>
<keyword evidence="4" id="KW-1133">Transmembrane helix</keyword>
<keyword evidence="4" id="KW-0812">Transmembrane</keyword>
<keyword evidence="4" id="KW-0472">Membrane</keyword>